<dbReference type="SMART" id="SM00913">
    <property type="entry name" value="IBN_N"/>
    <property type="match status" value="1"/>
</dbReference>
<dbReference type="STRING" id="1071381.G8BZQ5"/>
<reference evidence="8 9" key="1">
    <citation type="journal article" date="2011" name="Proc. Natl. Acad. Sci. U.S.A.">
        <title>Evolutionary erosion of yeast sex chromosomes by mating-type switching accidents.</title>
        <authorList>
            <person name="Gordon J.L."/>
            <person name="Armisen D."/>
            <person name="Proux-Wera E."/>
            <person name="Oheigeartaigh S.S."/>
            <person name="Byrne K.P."/>
            <person name="Wolfe K.H."/>
        </authorList>
    </citation>
    <scope>NUCLEOTIDE SEQUENCE [LARGE SCALE GENOMIC DNA]</scope>
    <source>
        <strain evidence="9">ATCC 24235 / CBS 4417 / NBRC 1672 / NRRL Y-8282 / UCD 70-5</strain>
    </source>
</reference>
<protein>
    <recommendedName>
        <fullName evidence="7">Importin N-terminal domain-containing protein</fullName>
    </recommendedName>
</protein>
<dbReference type="SUPFAM" id="SSF48371">
    <property type="entry name" value="ARM repeat"/>
    <property type="match status" value="1"/>
</dbReference>
<proteinExistence type="predicted"/>
<dbReference type="GO" id="GO:0005635">
    <property type="term" value="C:nuclear envelope"/>
    <property type="evidence" value="ECO:0007669"/>
    <property type="project" value="TreeGrafter"/>
</dbReference>
<keyword evidence="4" id="KW-0963">Cytoplasm</keyword>
<evidence type="ECO:0000256" key="1">
    <source>
        <dbReference type="ARBA" id="ARBA00004123"/>
    </source>
</evidence>
<dbReference type="GO" id="GO:0006606">
    <property type="term" value="P:protein import into nucleus"/>
    <property type="evidence" value="ECO:0007669"/>
    <property type="project" value="EnsemblFungi"/>
</dbReference>
<dbReference type="AlphaFoldDB" id="G8BZQ5"/>
<evidence type="ECO:0000313" key="8">
    <source>
        <dbReference type="EMBL" id="CCE65383.1"/>
    </source>
</evidence>
<dbReference type="RefSeq" id="XP_003687817.1">
    <property type="nucleotide sequence ID" value="XM_003687769.1"/>
</dbReference>
<evidence type="ECO:0000256" key="2">
    <source>
        <dbReference type="ARBA" id="ARBA00004496"/>
    </source>
</evidence>
<dbReference type="GO" id="GO:0061608">
    <property type="term" value="F:nuclear import signal receptor activity"/>
    <property type="evidence" value="ECO:0007669"/>
    <property type="project" value="EnsemblFungi"/>
</dbReference>
<gene>
    <name evidence="8" type="primary">TPHA0L00260</name>
    <name evidence="8" type="ordered locus">TPHA_0L00260</name>
</gene>
<evidence type="ECO:0000259" key="7">
    <source>
        <dbReference type="PROSITE" id="PS50166"/>
    </source>
</evidence>
<feature type="domain" description="Importin N-terminal" evidence="7">
    <location>
        <begin position="24"/>
        <end position="103"/>
    </location>
</feature>
<dbReference type="GeneID" id="11531664"/>
<dbReference type="EMBL" id="HE612867">
    <property type="protein sequence ID" value="CCE65383.1"/>
    <property type="molecule type" value="Genomic_DNA"/>
</dbReference>
<dbReference type="PROSITE" id="PS50166">
    <property type="entry name" value="IMPORTIN_B_NT"/>
    <property type="match status" value="1"/>
</dbReference>
<dbReference type="GO" id="GO:0005829">
    <property type="term" value="C:cytosol"/>
    <property type="evidence" value="ECO:0007669"/>
    <property type="project" value="TreeGrafter"/>
</dbReference>
<dbReference type="KEGG" id="tpf:TPHA_0L00260"/>
<keyword evidence="3" id="KW-0813">Transport</keyword>
<dbReference type="InterPro" id="IPR001494">
    <property type="entry name" value="Importin-beta_N"/>
</dbReference>
<keyword evidence="5" id="KW-0653">Protein transport</keyword>
<dbReference type="Pfam" id="PF03810">
    <property type="entry name" value="IBN_N"/>
    <property type="match status" value="1"/>
</dbReference>
<evidence type="ECO:0000256" key="4">
    <source>
        <dbReference type="ARBA" id="ARBA00022490"/>
    </source>
</evidence>
<dbReference type="GO" id="GO:0031267">
    <property type="term" value="F:small GTPase binding"/>
    <property type="evidence" value="ECO:0007669"/>
    <property type="project" value="InterPro"/>
</dbReference>
<dbReference type="Gene3D" id="1.25.10.10">
    <property type="entry name" value="Leucine-rich Repeat Variant"/>
    <property type="match status" value="1"/>
</dbReference>
<keyword evidence="9" id="KW-1185">Reference proteome</keyword>
<evidence type="ECO:0000313" key="9">
    <source>
        <dbReference type="Proteomes" id="UP000005666"/>
    </source>
</evidence>
<evidence type="ECO:0000256" key="6">
    <source>
        <dbReference type="ARBA" id="ARBA00023242"/>
    </source>
</evidence>
<keyword evidence="6" id="KW-0539">Nucleus</keyword>
<dbReference type="FunFam" id="1.25.10.10:FF:000244">
    <property type="entry name" value="Nonsense-mediated mRNA decay protein"/>
    <property type="match status" value="1"/>
</dbReference>
<comment type="subcellular location">
    <subcellularLocation>
        <location evidence="2">Cytoplasm</location>
    </subcellularLocation>
    <subcellularLocation>
        <location evidence="1">Nucleus</location>
    </subcellularLocation>
</comment>
<dbReference type="PANTHER" id="PTHR10997">
    <property type="entry name" value="IMPORTIN-7, 8, 11"/>
    <property type="match status" value="1"/>
</dbReference>
<evidence type="ECO:0000256" key="3">
    <source>
        <dbReference type="ARBA" id="ARBA00022448"/>
    </source>
</evidence>
<dbReference type="OMA" id="WVAKTSW"/>
<organism evidence="8 9">
    <name type="scientific">Tetrapisispora phaffii (strain ATCC 24235 / CBS 4417 / NBRC 1672 / NRRL Y-8282 / UCD 70-5)</name>
    <name type="common">Yeast</name>
    <name type="synonym">Fabospora phaffii</name>
    <dbReference type="NCBI Taxonomy" id="1071381"/>
    <lineage>
        <taxon>Eukaryota</taxon>
        <taxon>Fungi</taxon>
        <taxon>Dikarya</taxon>
        <taxon>Ascomycota</taxon>
        <taxon>Saccharomycotina</taxon>
        <taxon>Saccharomycetes</taxon>
        <taxon>Saccharomycetales</taxon>
        <taxon>Saccharomycetaceae</taxon>
        <taxon>Tetrapisispora</taxon>
    </lineage>
</organism>
<dbReference type="InterPro" id="IPR011989">
    <property type="entry name" value="ARM-like"/>
</dbReference>
<sequence length="1046" mass="120148">MDPTTLLQCFEGTLNHEASIRNSSEEYLKQASAMQGFLGACLDIISLEAVPENVKLSASLYFKNKITYGWNDEYQSRNEMLNNKVDNDEKPVVKALLVKAMLSCSKHSPNSLRILKSALTVIVSDQYPSKLWADLLPSSTELLTQGDMDSAYVGLICLAEVFRTYRWKENDARQDLEGLVLQYFPSLLQFAESNLFQDGANMNDPKIGEMVKLILQSYKFVTYYDLPFTLQRADSFIPWANFFVKIIQQPLSQEFLSKTHQNERSNNSWVKCKKWSYANLYRLFQRYASITLTRKFEYEEFRNLYIKQFLPQLLQLLFQQIEEWGQNNLWLSDESIHYILSFIEQTIVQKPTWPLVKDHYPTILQHVIFPLLCPTEETLDTFENDPQEYIHRNLELWDDSYSPDLSAVSLLTTTVNKRSKATLQPTLEFVIRNLQMNATDIQTMPLENAVKIESALRIFSSIVDRLTLKNSPYLNEIEGFLNVYVFSYFTSPHGFLRTRTCEISSKLGMIDFKDETILPKIYHGVLSCLNEESDSLPVKLLAALAIQAFIHNPQFQESLSTIVVPTMQSLLSLSNEFESNDISGVMQDFVEQFAEQLQPFGVELMNTLVQQFLKIAIELHDASNIDPNSIMNGDVPDEGDKQMAAMGILSTTISILLSFETSPEIVKNLEQSFYPAAEFILKNDIEDFYRECCEFVENSTFLLRSVTPISWKILEWIGECNEKEDSMVSFYLEDFMLVINNYLLYGKDELQKNNFYAKILIEIYKKAISNSEENTLDEMNVIFDFSQKMVLTFDTSLSDILRQQFLEDATNSIIVERLNIKKQVVFGVTSFNVIVANLVITPEVTLQFLKHKNILEYFFEIWLTFYIPNYKRVYDIKLSVLALLSIVTKMNSDSLINLGLQNVFSKMGSLLIQLFAKYPSALKSLEEKRKEFTSDSFNASEFADWGEDFAADGNEDDEDDAVINEYMSQLKSGGMNFVSEDGFDDDGFDDLEEDPLVGSILDPINLYDSFKHSISSLQQTDESKYNAFVQTLSTDDQSSMTQLLAL</sequence>
<evidence type="ECO:0000256" key="5">
    <source>
        <dbReference type="ARBA" id="ARBA00022927"/>
    </source>
</evidence>
<dbReference type="OrthoDB" id="760868at2759"/>
<dbReference type="eggNOG" id="KOG1991">
    <property type="taxonomic scope" value="Eukaryota"/>
</dbReference>
<dbReference type="InterPro" id="IPR016024">
    <property type="entry name" value="ARM-type_fold"/>
</dbReference>
<name>G8BZQ5_TETPH</name>
<dbReference type="HOGENOM" id="CLU_004196_0_0_1"/>
<dbReference type="PANTHER" id="PTHR10997:SF18">
    <property type="entry name" value="D-IMPORTIN 7_RANBP7"/>
    <property type="match status" value="1"/>
</dbReference>
<accession>G8BZQ5</accession>
<dbReference type="Proteomes" id="UP000005666">
    <property type="component" value="Chromosome 12"/>
</dbReference>